<dbReference type="AlphaFoldDB" id="A0A7U0FMD5"/>
<keyword evidence="1" id="KW-1133">Transmembrane helix</keyword>
<accession>A0A7U0FMD5</accession>
<evidence type="ECO:0000256" key="1">
    <source>
        <dbReference type="SAM" id="Phobius"/>
    </source>
</evidence>
<sequence length="71" mass="7760">MPQLSPMSWVLVFGVLLVCVILFMVGVWWGAVGEYKVMGKNKVGSIVGGIGGLGVKWGFSKEIWIKKTKMS</sequence>
<evidence type="ECO:0000313" key="2">
    <source>
        <dbReference type="EMBL" id="QQV68446.1"/>
    </source>
</evidence>
<dbReference type="EMBL" id="MW413895">
    <property type="protein sequence ID" value="QQV68446.1"/>
    <property type="molecule type" value="Genomic_DNA"/>
</dbReference>
<geneLocation type="mitochondrion" evidence="2"/>
<proteinExistence type="predicted"/>
<organism evidence="2">
    <name type="scientific">Potamilus streckersoni</name>
    <dbReference type="NCBI Taxonomy" id="2493646"/>
    <lineage>
        <taxon>Eukaryota</taxon>
        <taxon>Metazoa</taxon>
        <taxon>Spiralia</taxon>
        <taxon>Lophotrochozoa</taxon>
        <taxon>Mollusca</taxon>
        <taxon>Bivalvia</taxon>
        <taxon>Autobranchia</taxon>
        <taxon>Heteroconchia</taxon>
        <taxon>Palaeoheterodonta</taxon>
        <taxon>Unionida</taxon>
        <taxon>Unionoidea</taxon>
        <taxon>Unionidae</taxon>
        <taxon>Ambleminae</taxon>
        <taxon>Lampsilini</taxon>
        <taxon>Potamilus</taxon>
    </lineage>
</organism>
<keyword evidence="1" id="KW-0812">Transmembrane</keyword>
<dbReference type="RefSeq" id="YP_010148086.1">
    <property type="nucleotide sequence ID" value="NC_057093.1"/>
</dbReference>
<gene>
    <name evidence="2" type="primary">ATP8</name>
</gene>
<keyword evidence="2" id="KW-0496">Mitochondrion</keyword>
<name>A0A7U0FMD5_9BIVA</name>
<feature type="transmembrane region" description="Helical" evidence="1">
    <location>
        <begin position="7"/>
        <end position="31"/>
    </location>
</feature>
<protein>
    <submittedName>
        <fullName evidence="2">ATP synthase subunit 8</fullName>
    </submittedName>
</protein>
<dbReference type="CTD" id="4509"/>
<keyword evidence="1" id="KW-0472">Membrane</keyword>
<dbReference type="GeneID" id="67146664"/>
<reference evidence="2" key="1">
    <citation type="submission" date="2020-12" db="EMBL/GenBank/DDBJ databases">
        <title>A high-quality reference genome for a parasitic bivalve with doubly uniparental inheritance (Bivalvia: Unionida).</title>
        <authorList>
            <person name="Smith C.H."/>
        </authorList>
    </citation>
    <scope>NUCLEOTIDE SEQUENCE</scope>
    <source>
        <strain evidence="2">PohiBra071</strain>
    </source>
</reference>